<dbReference type="PROSITE" id="PS51257">
    <property type="entry name" value="PROKAR_LIPOPROTEIN"/>
    <property type="match status" value="1"/>
</dbReference>
<dbReference type="EMBL" id="LABX01000478">
    <property type="protein sequence ID" value="KMO24094.1"/>
    <property type="molecule type" value="Genomic_DNA"/>
</dbReference>
<protein>
    <submittedName>
        <fullName evidence="1">Uncharacterized protein</fullName>
    </submittedName>
</protein>
<sequence length="61" mass="6455">MYRAFVCLAAEHTAWAIPLATLVAWLSCHTALQLLGQARADQGRRSLGWLLGAAFSAGAGI</sequence>
<proteinExistence type="predicted"/>
<dbReference type="AlphaFoldDB" id="A0A0J6RS37"/>
<evidence type="ECO:0000313" key="1">
    <source>
        <dbReference type="EMBL" id="KMO24094.1"/>
    </source>
</evidence>
<feature type="non-terminal residue" evidence="1">
    <location>
        <position position="61"/>
    </location>
</feature>
<dbReference type="RefSeq" id="WP_048468121.1">
    <property type="nucleotide sequence ID" value="NZ_LABX01000478.1"/>
</dbReference>
<comment type="caution">
    <text evidence="1">The sequence shown here is derived from an EMBL/GenBank/DDBJ whole genome shotgun (WGS) entry which is preliminary data.</text>
</comment>
<dbReference type="PATRIC" id="fig|270351.6.peg.5904"/>
<organism evidence="1 2">
    <name type="scientific">Methylobacterium aquaticum</name>
    <dbReference type="NCBI Taxonomy" id="270351"/>
    <lineage>
        <taxon>Bacteria</taxon>
        <taxon>Pseudomonadati</taxon>
        <taxon>Pseudomonadota</taxon>
        <taxon>Alphaproteobacteria</taxon>
        <taxon>Hyphomicrobiales</taxon>
        <taxon>Methylobacteriaceae</taxon>
        <taxon>Methylobacterium</taxon>
    </lineage>
</organism>
<gene>
    <name evidence="1" type="ORF">VP06_33440</name>
</gene>
<name>A0A0J6RS37_9HYPH</name>
<reference evidence="1 2" key="1">
    <citation type="submission" date="2015-03" db="EMBL/GenBank/DDBJ databases">
        <title>Genome sequencing of Methylobacterium aquaticum DSM16371 type strain.</title>
        <authorList>
            <person name="Chaudhry V."/>
            <person name="Patil P.B."/>
        </authorList>
    </citation>
    <scope>NUCLEOTIDE SEQUENCE [LARGE SCALE GENOMIC DNA]</scope>
    <source>
        <strain evidence="1 2">DSM 16371</strain>
    </source>
</reference>
<evidence type="ECO:0000313" key="2">
    <source>
        <dbReference type="Proteomes" id="UP000035929"/>
    </source>
</evidence>
<dbReference type="Proteomes" id="UP000035929">
    <property type="component" value="Unassembled WGS sequence"/>
</dbReference>
<accession>A0A0J6RS37</accession>